<dbReference type="GO" id="GO:0032259">
    <property type="term" value="P:methylation"/>
    <property type="evidence" value="ECO:0007669"/>
    <property type="project" value="UniProtKB-KW"/>
</dbReference>
<sequence length="392" mass="43342">MTNPLVTVSANGAKSLRKGYPWCYRTEVTHWPKESLAPGAIVDVVDPQKNPIGQAFVSSRSPLALRLVSKKLGRDETLNTEFFKARLAAAWKRRESLFKRDAFRVVHGEADLLPGLFVDRYGDALSLQTLSEGANQRKEQWAKLLLEVTGLKTVVCRDDASGRDWEGLPREKKVLLGAGPTKVAYHEGENRFEIDLLEDAKTGSFLDQVDNHVRAGELGGGEALDTFSYHGGFALGLSRRCSTVLAVEQDEAAANRARHNVELNGRKNVTIQHGNAFDVLRTFADEGRTFDTVVIDPPGLAKRKEGLQTAKRAYHELNVRAFKLLKPDGLLVSCSCSGKVNRAMFEELLLEAAADAKRSVQIIERRGAGIDHPALAALPETEYLKAWFLRVL</sequence>
<dbReference type="PANTHER" id="PTHR42873">
    <property type="entry name" value="RIBOSOMAL RNA LARGE SUBUNIT METHYLTRANSFERASE"/>
    <property type="match status" value="1"/>
</dbReference>
<dbReference type="Gene3D" id="3.40.50.150">
    <property type="entry name" value="Vaccinia Virus protein VP39"/>
    <property type="match status" value="1"/>
</dbReference>
<evidence type="ECO:0000256" key="4">
    <source>
        <dbReference type="ARBA" id="ARBA00022679"/>
    </source>
</evidence>
<evidence type="ECO:0000313" key="9">
    <source>
        <dbReference type="Proteomes" id="UP000249061"/>
    </source>
</evidence>
<dbReference type="Gene3D" id="2.30.130.10">
    <property type="entry name" value="PUA domain"/>
    <property type="match status" value="1"/>
</dbReference>
<comment type="similarity">
    <text evidence="6">Belongs to the methyltransferase superfamily. RlmI family.</text>
</comment>
<dbReference type="GO" id="GO:0005737">
    <property type="term" value="C:cytoplasm"/>
    <property type="evidence" value="ECO:0007669"/>
    <property type="project" value="UniProtKB-SubCell"/>
</dbReference>
<evidence type="ECO:0000256" key="1">
    <source>
        <dbReference type="ARBA" id="ARBA00004496"/>
    </source>
</evidence>
<name>A0A2W5TZA3_9BACT</name>
<comment type="subcellular location">
    <subcellularLocation>
        <location evidence="1">Cytoplasm</location>
    </subcellularLocation>
</comment>
<dbReference type="SUPFAM" id="SSF88697">
    <property type="entry name" value="PUA domain-like"/>
    <property type="match status" value="1"/>
</dbReference>
<dbReference type="PANTHER" id="PTHR42873:SF1">
    <property type="entry name" value="S-ADENOSYLMETHIONINE-DEPENDENT METHYLTRANSFERASE DOMAIN-CONTAINING PROTEIN"/>
    <property type="match status" value="1"/>
</dbReference>
<dbReference type="EMBL" id="QFQP01000003">
    <property type="protein sequence ID" value="PZR16635.1"/>
    <property type="molecule type" value="Genomic_DNA"/>
</dbReference>
<dbReference type="GO" id="GO:0003723">
    <property type="term" value="F:RNA binding"/>
    <property type="evidence" value="ECO:0007669"/>
    <property type="project" value="InterPro"/>
</dbReference>
<evidence type="ECO:0000256" key="5">
    <source>
        <dbReference type="ARBA" id="ARBA00022691"/>
    </source>
</evidence>
<dbReference type="CDD" id="cd21153">
    <property type="entry name" value="PUA_RlmI"/>
    <property type="match status" value="1"/>
</dbReference>
<keyword evidence="3 8" id="KW-0489">Methyltransferase</keyword>
<dbReference type="GO" id="GO:0008168">
    <property type="term" value="F:methyltransferase activity"/>
    <property type="evidence" value="ECO:0007669"/>
    <property type="project" value="UniProtKB-KW"/>
</dbReference>
<evidence type="ECO:0000313" key="8">
    <source>
        <dbReference type="EMBL" id="PZR16635.1"/>
    </source>
</evidence>
<evidence type="ECO:0000259" key="7">
    <source>
        <dbReference type="Pfam" id="PF17785"/>
    </source>
</evidence>
<keyword evidence="4 8" id="KW-0808">Transferase</keyword>
<comment type="caution">
    <text evidence="8">The sequence shown here is derived from an EMBL/GenBank/DDBJ whole genome shotgun (WGS) entry which is preliminary data.</text>
</comment>
<dbReference type="CDD" id="cd02440">
    <property type="entry name" value="AdoMet_MTases"/>
    <property type="match status" value="1"/>
</dbReference>
<feature type="domain" description="RlmI-like PUA" evidence="7">
    <location>
        <begin position="6"/>
        <end position="70"/>
    </location>
</feature>
<protein>
    <submittedName>
        <fullName evidence="8">Class I SAM-dependent rRNA methyltransferase</fullName>
    </submittedName>
</protein>
<accession>A0A2W5TZA3</accession>
<dbReference type="InterPro" id="IPR015947">
    <property type="entry name" value="PUA-like_sf"/>
</dbReference>
<evidence type="ECO:0000256" key="6">
    <source>
        <dbReference type="ARBA" id="ARBA00038091"/>
    </source>
</evidence>
<dbReference type="InterPro" id="IPR029063">
    <property type="entry name" value="SAM-dependent_MTases_sf"/>
</dbReference>
<dbReference type="SUPFAM" id="SSF53335">
    <property type="entry name" value="S-adenosyl-L-methionine-dependent methyltransferases"/>
    <property type="match status" value="1"/>
</dbReference>
<evidence type="ECO:0000256" key="3">
    <source>
        <dbReference type="ARBA" id="ARBA00022603"/>
    </source>
</evidence>
<keyword evidence="2" id="KW-0963">Cytoplasm</keyword>
<dbReference type="InterPro" id="IPR036974">
    <property type="entry name" value="PUA_sf"/>
</dbReference>
<reference evidence="8 9" key="1">
    <citation type="submission" date="2017-08" db="EMBL/GenBank/DDBJ databases">
        <title>Infants hospitalized years apart are colonized by the same room-sourced microbial strains.</title>
        <authorList>
            <person name="Brooks B."/>
            <person name="Olm M.R."/>
            <person name="Firek B.A."/>
            <person name="Baker R."/>
            <person name="Thomas B.C."/>
            <person name="Morowitz M.J."/>
            <person name="Banfield J.F."/>
        </authorList>
    </citation>
    <scope>NUCLEOTIDE SEQUENCE [LARGE SCALE GENOMIC DNA]</scope>
    <source>
        <strain evidence="8">S2_003_000_R2_14</strain>
    </source>
</reference>
<keyword evidence="5" id="KW-0949">S-adenosyl-L-methionine</keyword>
<proteinExistence type="inferred from homology"/>
<gene>
    <name evidence="8" type="ORF">DI536_05610</name>
</gene>
<evidence type="ECO:0000256" key="2">
    <source>
        <dbReference type="ARBA" id="ARBA00022490"/>
    </source>
</evidence>
<dbReference type="Pfam" id="PF03602">
    <property type="entry name" value="Cons_hypoth95"/>
    <property type="match status" value="1"/>
</dbReference>
<dbReference type="CDD" id="cd11572">
    <property type="entry name" value="RlmI_M_like"/>
    <property type="match status" value="1"/>
</dbReference>
<organism evidence="8 9">
    <name type="scientific">Archangium gephyra</name>
    <dbReference type="NCBI Taxonomy" id="48"/>
    <lineage>
        <taxon>Bacteria</taxon>
        <taxon>Pseudomonadati</taxon>
        <taxon>Myxococcota</taxon>
        <taxon>Myxococcia</taxon>
        <taxon>Myxococcales</taxon>
        <taxon>Cystobacterineae</taxon>
        <taxon>Archangiaceae</taxon>
        <taxon>Archangium</taxon>
    </lineage>
</organism>
<dbReference type="Proteomes" id="UP000249061">
    <property type="component" value="Unassembled WGS sequence"/>
</dbReference>
<dbReference type="Pfam" id="PF17785">
    <property type="entry name" value="PUA_3"/>
    <property type="match status" value="1"/>
</dbReference>
<dbReference type="AlphaFoldDB" id="A0A2W5TZA3"/>
<dbReference type="Gene3D" id="3.30.750.80">
    <property type="entry name" value="RNA methyltransferase domain (HRMD) like"/>
    <property type="match status" value="1"/>
</dbReference>
<dbReference type="InterPro" id="IPR041532">
    <property type="entry name" value="RlmI-like_PUA"/>
</dbReference>